<evidence type="ECO:0000313" key="3">
    <source>
        <dbReference type="EMBL" id="ACM92296.1"/>
    </source>
</evidence>
<dbReference type="InterPro" id="IPR051199">
    <property type="entry name" value="LPS_LOS_Heptosyltrfase"/>
</dbReference>
<dbReference type="EMBL" id="CP001279">
    <property type="protein sequence ID" value="ACM92296.1"/>
    <property type="molecule type" value="Genomic_DNA"/>
</dbReference>
<dbReference type="CDD" id="cd03789">
    <property type="entry name" value="GT9_LPS_heptosyltransferase"/>
    <property type="match status" value="1"/>
</dbReference>
<dbReference type="GO" id="GO:0008713">
    <property type="term" value="F:ADP-heptose-lipopolysaccharide heptosyltransferase activity"/>
    <property type="evidence" value="ECO:0007669"/>
    <property type="project" value="TreeGrafter"/>
</dbReference>
<dbReference type="SUPFAM" id="SSF53756">
    <property type="entry name" value="UDP-Glycosyltransferase/glycogen phosphorylase"/>
    <property type="match status" value="1"/>
</dbReference>
<accession>B9L6W0</accession>
<dbReference type="PANTHER" id="PTHR30160:SF7">
    <property type="entry name" value="ADP-HEPTOSE--LPS HEPTOSYLTRANSFERASE 2"/>
    <property type="match status" value="1"/>
</dbReference>
<organism evidence="3 4">
    <name type="scientific">Nautilia profundicola (strain ATCC BAA-1463 / DSM 18972 / AmH)</name>
    <dbReference type="NCBI Taxonomy" id="598659"/>
    <lineage>
        <taxon>Bacteria</taxon>
        <taxon>Pseudomonadati</taxon>
        <taxon>Campylobacterota</taxon>
        <taxon>Epsilonproteobacteria</taxon>
        <taxon>Nautiliales</taxon>
        <taxon>Nautiliaceae</taxon>
        <taxon>Nautilia</taxon>
    </lineage>
</organism>
<dbReference type="eggNOG" id="COG0859">
    <property type="taxonomic scope" value="Bacteria"/>
</dbReference>
<reference evidence="3 4" key="1">
    <citation type="journal article" date="2009" name="PLoS Genet.">
        <title>Adaptations to submarine hydrothermal environments exemplified by the genome of Nautilia profundicola.</title>
        <authorList>
            <person name="Campbell B.J."/>
            <person name="Smith J.L."/>
            <person name="Hanson T.E."/>
            <person name="Klotz M.G."/>
            <person name="Stein L.Y."/>
            <person name="Lee C.K."/>
            <person name="Wu D."/>
            <person name="Robinson J.M."/>
            <person name="Khouri H.M."/>
            <person name="Eisen J.A."/>
            <person name="Cary S.C."/>
        </authorList>
    </citation>
    <scope>NUCLEOTIDE SEQUENCE [LARGE SCALE GENOMIC DNA]</scope>
    <source>
        <strain evidence="4">ATCC BAA-1463 / DSM 18972 / AmH</strain>
    </source>
</reference>
<dbReference type="STRING" id="598659.NAMH_1718"/>
<keyword evidence="2 3" id="KW-0808">Transferase</keyword>
<dbReference type="InterPro" id="IPR002201">
    <property type="entry name" value="Glyco_trans_9"/>
</dbReference>
<gene>
    <name evidence="3" type="ordered locus">NAMH_1718</name>
</gene>
<dbReference type="HOGENOM" id="CLU_038371_0_0_7"/>
<dbReference type="Proteomes" id="UP000000448">
    <property type="component" value="Chromosome"/>
</dbReference>
<keyword evidence="4" id="KW-1185">Reference proteome</keyword>
<protein>
    <submittedName>
        <fullName evidence="3">Glycosyl transferase, family 9</fullName>
    </submittedName>
</protein>
<dbReference type="KEGG" id="nam:NAMH_1718"/>
<dbReference type="CAZy" id="GT9">
    <property type="family name" value="Glycosyltransferase Family 9"/>
</dbReference>
<keyword evidence="1" id="KW-0328">Glycosyltransferase</keyword>
<dbReference type="AlphaFoldDB" id="B9L6W0"/>
<dbReference type="RefSeq" id="WP_012663668.1">
    <property type="nucleotide sequence ID" value="NC_012115.1"/>
</dbReference>
<dbReference type="GO" id="GO:0005829">
    <property type="term" value="C:cytosol"/>
    <property type="evidence" value="ECO:0007669"/>
    <property type="project" value="TreeGrafter"/>
</dbReference>
<dbReference type="GO" id="GO:0009244">
    <property type="term" value="P:lipopolysaccharide core region biosynthetic process"/>
    <property type="evidence" value="ECO:0007669"/>
    <property type="project" value="TreeGrafter"/>
</dbReference>
<dbReference type="PANTHER" id="PTHR30160">
    <property type="entry name" value="TETRAACYLDISACCHARIDE 4'-KINASE-RELATED"/>
    <property type="match status" value="1"/>
</dbReference>
<dbReference type="Pfam" id="PF01075">
    <property type="entry name" value="Glyco_transf_9"/>
    <property type="match status" value="1"/>
</dbReference>
<dbReference type="OrthoDB" id="9760688at2"/>
<evidence type="ECO:0000256" key="1">
    <source>
        <dbReference type="ARBA" id="ARBA00022676"/>
    </source>
</evidence>
<evidence type="ECO:0000313" key="4">
    <source>
        <dbReference type="Proteomes" id="UP000000448"/>
    </source>
</evidence>
<name>B9L6W0_NAUPA</name>
<evidence type="ECO:0000256" key="2">
    <source>
        <dbReference type="ARBA" id="ARBA00022679"/>
    </source>
</evidence>
<proteinExistence type="predicted"/>
<dbReference type="Gene3D" id="3.40.50.2000">
    <property type="entry name" value="Glycogen Phosphorylase B"/>
    <property type="match status" value="2"/>
</dbReference>
<sequence>MRIFKYIIPYFLPKNQIIKTNLVPMEEIDKIVCFSNTAIGDTLFNTPVFRSLKKHFPDKKLIAVMNPNNYKLFENNPYIDDIILYSGKTKHFFKALKELKEINPKLILALHSNDPQATPLAVLSGAKYIIKLPNDKNQFTKWHSNSIVSKNHNEHFIKTRLKFLKWLGIEETDCRMDLFLKDEWIEEVEKTLPKNKKLIGFQIGASTISRRWFNERWVELGKKLLSKYPDINIVLTGAPNEKELTDEVERGINDKRVLNLAGKFSLGGAAALIDKLDLLVTPDTGPLHMAIALKTPTLGLFVAGEPQQTNACYDLEIHPFIQKPKTCTPCIDKKCKYPECMKQITVDEVLKNVTRQINEV</sequence>